<organism evidence="1 2">
    <name type="scientific">Aspergillus pseudoustus</name>
    <dbReference type="NCBI Taxonomy" id="1810923"/>
    <lineage>
        <taxon>Eukaryota</taxon>
        <taxon>Fungi</taxon>
        <taxon>Dikarya</taxon>
        <taxon>Ascomycota</taxon>
        <taxon>Pezizomycotina</taxon>
        <taxon>Eurotiomycetes</taxon>
        <taxon>Eurotiomycetidae</taxon>
        <taxon>Eurotiales</taxon>
        <taxon>Aspergillaceae</taxon>
        <taxon>Aspergillus</taxon>
        <taxon>Aspergillus subgen. Nidulantes</taxon>
    </lineage>
</organism>
<reference evidence="1 2" key="1">
    <citation type="submission" date="2024-07" db="EMBL/GenBank/DDBJ databases">
        <title>Section-level genome sequencing and comparative genomics of Aspergillus sections Usti and Cavernicolus.</title>
        <authorList>
            <consortium name="Lawrence Berkeley National Laboratory"/>
            <person name="Nybo J.L."/>
            <person name="Vesth T.C."/>
            <person name="Theobald S."/>
            <person name="Frisvad J.C."/>
            <person name="Larsen T.O."/>
            <person name="Kjaerboelling I."/>
            <person name="Rothschild-Mancinelli K."/>
            <person name="Lyhne E.K."/>
            <person name="Kogle M.E."/>
            <person name="Barry K."/>
            <person name="Clum A."/>
            <person name="Na H."/>
            <person name="Ledsgaard L."/>
            <person name="Lin J."/>
            <person name="Lipzen A."/>
            <person name="Kuo A."/>
            <person name="Riley R."/>
            <person name="Mondo S."/>
            <person name="Labutti K."/>
            <person name="Haridas S."/>
            <person name="Pangalinan J."/>
            <person name="Salamov A.A."/>
            <person name="Simmons B.A."/>
            <person name="Magnuson J.K."/>
            <person name="Chen J."/>
            <person name="Drula E."/>
            <person name="Henrissat B."/>
            <person name="Wiebenga A."/>
            <person name="Lubbers R.J."/>
            <person name="Gomes A.C."/>
            <person name="Makela M.R."/>
            <person name="Stajich J."/>
            <person name="Grigoriev I.V."/>
            <person name="Mortensen U.H."/>
            <person name="De Vries R.P."/>
            <person name="Baker S.E."/>
            <person name="Andersen M.R."/>
        </authorList>
    </citation>
    <scope>NUCLEOTIDE SEQUENCE [LARGE SCALE GENOMIC DNA]</scope>
    <source>
        <strain evidence="1 2">CBS 123904</strain>
    </source>
</reference>
<proteinExistence type="predicted"/>
<evidence type="ECO:0000313" key="2">
    <source>
        <dbReference type="Proteomes" id="UP001610446"/>
    </source>
</evidence>
<keyword evidence="2" id="KW-1185">Reference proteome</keyword>
<accession>A0ABR4JN09</accession>
<evidence type="ECO:0000313" key="1">
    <source>
        <dbReference type="EMBL" id="KAL2841434.1"/>
    </source>
</evidence>
<sequence>MRMGPSILGLGWSRPWHFVAITFSFQGLSCLGEGKSALGNFFFPFTYLSMAQSERKTDVMSSAKKEQVTYVGRADHLASINQEIGFRPRSNLSSNHQSLVLLRFCQPRQLGNPWIQRHHRAFRSVSSLTPQSRVTLDYFGVLGKIVNGQLLLCSLTG</sequence>
<gene>
    <name evidence="1" type="ORF">BJY01DRAFT_9295</name>
</gene>
<comment type="caution">
    <text evidence="1">The sequence shown here is derived from an EMBL/GenBank/DDBJ whole genome shotgun (WGS) entry which is preliminary data.</text>
</comment>
<protein>
    <submittedName>
        <fullName evidence="1">Uncharacterized protein</fullName>
    </submittedName>
</protein>
<name>A0ABR4JN09_9EURO</name>
<dbReference type="Proteomes" id="UP001610446">
    <property type="component" value="Unassembled WGS sequence"/>
</dbReference>
<dbReference type="EMBL" id="JBFXLU010000109">
    <property type="protein sequence ID" value="KAL2841434.1"/>
    <property type="molecule type" value="Genomic_DNA"/>
</dbReference>